<dbReference type="AlphaFoldDB" id="K1U554"/>
<dbReference type="PANTHER" id="PTHR46638:SF1">
    <property type="entry name" value="CORRINOID ADENOSYLTRANSFERASE"/>
    <property type="match status" value="1"/>
</dbReference>
<reference evidence="1" key="1">
    <citation type="journal article" date="2013" name="Environ. Microbiol.">
        <title>Microbiota from the distal guts of lean and obese adolescents exhibit partial functional redundancy besides clear differences in community structure.</title>
        <authorList>
            <person name="Ferrer M."/>
            <person name="Ruiz A."/>
            <person name="Lanza F."/>
            <person name="Haange S.B."/>
            <person name="Oberbach A."/>
            <person name="Till H."/>
            <person name="Bargiela R."/>
            <person name="Campoy C."/>
            <person name="Segura M.T."/>
            <person name="Richter M."/>
            <person name="von Bergen M."/>
            <person name="Seifert J."/>
            <person name="Suarez A."/>
        </authorList>
    </citation>
    <scope>NUCLEOTIDE SEQUENCE</scope>
</reference>
<protein>
    <submittedName>
        <fullName evidence="1">Cob(I)yrinic acid a,c-diamide adenosyltransferase</fullName>
    </submittedName>
</protein>
<gene>
    <name evidence="1" type="ORF">OBE_01529</name>
</gene>
<organism evidence="1">
    <name type="scientific">human gut metagenome</name>
    <dbReference type="NCBI Taxonomy" id="408170"/>
    <lineage>
        <taxon>unclassified sequences</taxon>
        <taxon>metagenomes</taxon>
        <taxon>organismal metagenomes</taxon>
    </lineage>
</organism>
<evidence type="ECO:0000313" key="1">
    <source>
        <dbReference type="EMBL" id="EKC75094.1"/>
    </source>
</evidence>
<dbReference type="GO" id="GO:0008817">
    <property type="term" value="F:corrinoid adenosyltransferase activity"/>
    <property type="evidence" value="ECO:0007669"/>
    <property type="project" value="InterPro"/>
</dbReference>
<proteinExistence type="predicted"/>
<accession>K1U554</accession>
<dbReference type="GO" id="GO:0005524">
    <property type="term" value="F:ATP binding"/>
    <property type="evidence" value="ECO:0007669"/>
    <property type="project" value="InterPro"/>
</dbReference>
<keyword evidence="1" id="KW-0808">Transferase</keyword>
<dbReference type="InterPro" id="IPR027417">
    <property type="entry name" value="P-loop_NTPase"/>
</dbReference>
<dbReference type="Pfam" id="PF02572">
    <property type="entry name" value="CobA_CobO_BtuR"/>
    <property type="match status" value="1"/>
</dbReference>
<dbReference type="InterPro" id="IPR003724">
    <property type="entry name" value="CblAdoTrfase_CobA"/>
</dbReference>
<name>K1U554_9ZZZZ</name>
<dbReference type="EMBL" id="AJWZ01001018">
    <property type="protein sequence ID" value="EKC75094.1"/>
    <property type="molecule type" value="Genomic_DNA"/>
</dbReference>
<dbReference type="GO" id="GO:0009236">
    <property type="term" value="P:cobalamin biosynthetic process"/>
    <property type="evidence" value="ECO:0007669"/>
    <property type="project" value="InterPro"/>
</dbReference>
<dbReference type="SUPFAM" id="SSF52540">
    <property type="entry name" value="P-loop containing nucleoside triphosphate hydrolases"/>
    <property type="match status" value="1"/>
</dbReference>
<dbReference type="PANTHER" id="PTHR46638">
    <property type="entry name" value="CORRINOID ADENOSYLTRANSFERASE"/>
    <property type="match status" value="1"/>
</dbReference>
<dbReference type="PIRSF" id="PIRSF015617">
    <property type="entry name" value="Adensltrnsf_CobA"/>
    <property type="match status" value="1"/>
</dbReference>
<dbReference type="Gene3D" id="3.40.50.300">
    <property type="entry name" value="P-loop containing nucleotide triphosphate hydrolases"/>
    <property type="match status" value="1"/>
</dbReference>
<sequence length="169" mass="18960">MVQLYYGFGKGKTSAAAGAAVRAAGNGMRVIFAQFFKDGKSGEIKVLRDIPGITVVLPKSDYKLFENMTDMRKKEIFEDYTKLLRSAFERENDCDMIILDEALDAYTGGFVDRELFLSCIKSCRDKLEIIVTGHAKSDDIADAADYVTEFTAVRHPYEKGVKARRGIEY</sequence>
<comment type="caution">
    <text evidence="1">The sequence shown here is derived from an EMBL/GenBank/DDBJ whole genome shotgun (WGS) entry which is preliminary data.</text>
</comment>